<sequence length="611" mass="70023">MGARVWFSDDAIERVVLAKIQHPKAFAISANVINNPPLGFIHYHMGAIHPYFPEIPGGFDVATLVKSADYKRDGDNDMVNGNNDSADLSERPSDQAIPSMNQRKTNISWRPSLYPNWSGPADFEWSLDYVPPPTYPNHRWLRVTDADDHNAINRTPVAQLVYEVWGPSYESWAIAAQQHYSLLENIENNQLHLYKFNLPWDMKGERVRMNFLAILGDDVLDTHPFNWPSDQGDEDKLILKLPHDLGRLNFVMETPEDSSEWAVELPGYCSRDSDLHSSTQKNRNSTQPLPITSDSASPHQHDQQYQHGMFDVHLPPATPTSSAVQNTSVYSNPEEGVASRQRRSFLEPSTPERCTAELTTREAFLRLLIVEKFDVCDPLCHFANEVPRRALDNPMVMYAILALASRHQAIMTKTTDQEVEQNTYHSRCLELLIPALSRPENTYNDQLLITIVLLRQHEELENRKDTRYHLVASIKLINMISKFSSCGGLAEAASWLFLRQAIYASLVQREPWKLQLENYERSQAFLFRDDSSYANVSVFQLARALRLVSRQSETRSLLERQEWEALEEDVSRWKINSPSSFRPLRYREPDAERGRPFSEVCMISGTTGKSY</sequence>
<dbReference type="InterPro" id="IPR021858">
    <property type="entry name" value="Fun_TF"/>
</dbReference>
<proteinExistence type="predicted"/>
<keyword evidence="2" id="KW-0539">Nucleus</keyword>
<feature type="region of interest" description="Disordered" evidence="3">
    <location>
        <begin position="272"/>
        <end position="352"/>
    </location>
</feature>
<dbReference type="GO" id="GO:0005634">
    <property type="term" value="C:nucleus"/>
    <property type="evidence" value="ECO:0007669"/>
    <property type="project" value="UniProtKB-SubCell"/>
</dbReference>
<evidence type="ECO:0000256" key="2">
    <source>
        <dbReference type="ARBA" id="ARBA00023242"/>
    </source>
</evidence>
<protein>
    <submittedName>
        <fullName evidence="4">Mediator of RNA polymerase II transcription subunit 23</fullName>
    </submittedName>
</protein>
<gene>
    <name evidence="4" type="ORF">PISL3812_09746</name>
</gene>
<comment type="subcellular location">
    <subcellularLocation>
        <location evidence="1">Nucleus</location>
    </subcellularLocation>
</comment>
<evidence type="ECO:0000313" key="5">
    <source>
        <dbReference type="Proteomes" id="UP000054383"/>
    </source>
</evidence>
<feature type="region of interest" description="Disordered" evidence="3">
    <location>
        <begin position="72"/>
        <end position="102"/>
    </location>
</feature>
<evidence type="ECO:0000256" key="3">
    <source>
        <dbReference type="SAM" id="MobiDB-lite"/>
    </source>
</evidence>
<reference evidence="4 5" key="1">
    <citation type="submission" date="2015-04" db="EMBL/GenBank/DDBJ databases">
        <authorList>
            <person name="Syromyatnikov M.Y."/>
            <person name="Popov V.N."/>
        </authorList>
    </citation>
    <scope>NUCLEOTIDE SEQUENCE [LARGE SCALE GENOMIC DNA]</scope>
    <source>
        <strain evidence="4">WF-38-12</strain>
    </source>
</reference>
<accession>A0A0U1MBI3</accession>
<dbReference type="GO" id="GO:0000976">
    <property type="term" value="F:transcription cis-regulatory region binding"/>
    <property type="evidence" value="ECO:0007669"/>
    <property type="project" value="TreeGrafter"/>
</dbReference>
<dbReference type="EMBL" id="CVMT01000013">
    <property type="protein sequence ID" value="CRG92682.1"/>
    <property type="molecule type" value="Genomic_DNA"/>
</dbReference>
<dbReference type="Pfam" id="PF11951">
    <property type="entry name" value="Fungal_trans_2"/>
    <property type="match status" value="1"/>
</dbReference>
<dbReference type="PANTHER" id="PTHR37534:SF25">
    <property type="entry name" value="ZN(II)2CYS6 TRANSCRIPTION FACTOR (EUROFUNG)"/>
    <property type="match status" value="1"/>
</dbReference>
<evidence type="ECO:0000313" key="4">
    <source>
        <dbReference type="EMBL" id="CRG92682.1"/>
    </source>
</evidence>
<dbReference type="Proteomes" id="UP000054383">
    <property type="component" value="Unassembled WGS sequence"/>
</dbReference>
<evidence type="ECO:0000256" key="1">
    <source>
        <dbReference type="ARBA" id="ARBA00004123"/>
    </source>
</evidence>
<dbReference type="OrthoDB" id="4525710at2759"/>
<keyword evidence="5" id="KW-1185">Reference proteome</keyword>
<feature type="compositionally biased region" description="Polar residues" evidence="3">
    <location>
        <begin position="276"/>
        <end position="298"/>
    </location>
</feature>
<dbReference type="GO" id="GO:0045944">
    <property type="term" value="P:positive regulation of transcription by RNA polymerase II"/>
    <property type="evidence" value="ECO:0007669"/>
    <property type="project" value="TreeGrafter"/>
</dbReference>
<name>A0A0U1MBI3_TALIS</name>
<dbReference type="AlphaFoldDB" id="A0A0U1MBI3"/>
<dbReference type="PANTHER" id="PTHR37534">
    <property type="entry name" value="TRANSCRIPTIONAL ACTIVATOR PROTEIN UGA3"/>
    <property type="match status" value="1"/>
</dbReference>
<dbReference type="GO" id="GO:0003700">
    <property type="term" value="F:DNA-binding transcription factor activity"/>
    <property type="evidence" value="ECO:0007669"/>
    <property type="project" value="TreeGrafter"/>
</dbReference>
<feature type="compositionally biased region" description="Polar residues" evidence="3">
    <location>
        <begin position="319"/>
        <end position="331"/>
    </location>
</feature>
<organism evidence="4 5">
    <name type="scientific">Talaromyces islandicus</name>
    <name type="common">Penicillium islandicum</name>
    <dbReference type="NCBI Taxonomy" id="28573"/>
    <lineage>
        <taxon>Eukaryota</taxon>
        <taxon>Fungi</taxon>
        <taxon>Dikarya</taxon>
        <taxon>Ascomycota</taxon>
        <taxon>Pezizomycotina</taxon>
        <taxon>Eurotiomycetes</taxon>
        <taxon>Eurotiomycetidae</taxon>
        <taxon>Eurotiales</taxon>
        <taxon>Trichocomaceae</taxon>
        <taxon>Talaromyces</taxon>
        <taxon>Talaromyces sect. Islandici</taxon>
    </lineage>
</organism>